<dbReference type="PANTHER" id="PTHR23076:SF97">
    <property type="entry name" value="ATP-DEPENDENT ZINC METALLOPROTEASE YME1L1"/>
    <property type="match status" value="1"/>
</dbReference>
<evidence type="ECO:0000313" key="3">
    <source>
        <dbReference type="Proteomes" id="UP000278398"/>
    </source>
</evidence>
<dbReference type="GO" id="GO:0005524">
    <property type="term" value="F:ATP binding"/>
    <property type="evidence" value="ECO:0007669"/>
    <property type="project" value="UniProtKB-KW"/>
</dbReference>
<dbReference type="AlphaFoldDB" id="A0A3R9Y753"/>
<dbReference type="GO" id="GO:0005886">
    <property type="term" value="C:plasma membrane"/>
    <property type="evidence" value="ECO:0007669"/>
    <property type="project" value="TreeGrafter"/>
</dbReference>
<protein>
    <submittedName>
        <fullName evidence="2">ATP-binding protein</fullName>
    </submittedName>
</protein>
<dbReference type="SUPFAM" id="SSF52540">
    <property type="entry name" value="P-loop containing nucleoside triphosphate hydrolases"/>
    <property type="match status" value="1"/>
</dbReference>
<dbReference type="GO" id="GO:0006508">
    <property type="term" value="P:proteolysis"/>
    <property type="evidence" value="ECO:0007669"/>
    <property type="project" value="TreeGrafter"/>
</dbReference>
<name>A0A3R9Y753_9HYPH</name>
<feature type="domain" description="AAA+ ATPase" evidence="1">
    <location>
        <begin position="246"/>
        <end position="387"/>
    </location>
</feature>
<evidence type="ECO:0000259" key="1">
    <source>
        <dbReference type="SMART" id="SM00382"/>
    </source>
</evidence>
<dbReference type="EMBL" id="RWKW01000082">
    <property type="protein sequence ID" value="RST84681.1"/>
    <property type="molecule type" value="Genomic_DNA"/>
</dbReference>
<keyword evidence="3" id="KW-1185">Reference proteome</keyword>
<sequence>MTKKAYFQKAGVTPKKENYWRDLRNDVGNFIAYAQLKRACRSIPQVAAYRPVVIGLVITERKDIERYDQAARRLAYGYSHSYGRQREASVTTISLELEKKRSAPGLAEAVESRRSFVLVTDRQSFPKEFEAIADLVAEVGWPDARLVEEAVRACTGIRLKPADAASAAAGPLIDLAGAFRQGRTVSQSMSILAKLREPKSSKATESADERLSLDDLPGMGAAEEWGRQLAADLVDWREGRISWDDVDRGVLLSGPPGTGKTTFARALAKTCGVPVILGSLARWQSMGHMGDLLKAMRKAFDEARQAAPSILFVDELDSFGDRERIESTSTNAQYCREVINGFLECLDGAAGREGVVVVGATNYPGVIDAGILRPGRLDRHVEIPLPDLSARTAILKLHLRAPLEVSQLERIAARTSGWSGARLEQLAREARRKARKERRAVAEEDLVYALPRTVKLSDDLRYRMAVHEAGHAVVDRVPPRGVAGGHGRRAFRHC</sequence>
<dbReference type="InterPro" id="IPR027417">
    <property type="entry name" value="P-loop_NTPase"/>
</dbReference>
<dbReference type="InterPro" id="IPR003959">
    <property type="entry name" value="ATPase_AAA_core"/>
</dbReference>
<evidence type="ECO:0000313" key="2">
    <source>
        <dbReference type="EMBL" id="RST84681.1"/>
    </source>
</evidence>
<dbReference type="Proteomes" id="UP000278398">
    <property type="component" value="Unassembled WGS sequence"/>
</dbReference>
<dbReference type="CDD" id="cd19481">
    <property type="entry name" value="RecA-like_protease"/>
    <property type="match status" value="1"/>
</dbReference>
<dbReference type="Pfam" id="PF00004">
    <property type="entry name" value="AAA"/>
    <property type="match status" value="1"/>
</dbReference>
<accession>A0A3R9Y753</accession>
<organism evidence="2 3">
    <name type="scientific">Aquibium carbonis</name>
    <dbReference type="NCBI Taxonomy" id="2495581"/>
    <lineage>
        <taxon>Bacteria</taxon>
        <taxon>Pseudomonadati</taxon>
        <taxon>Pseudomonadota</taxon>
        <taxon>Alphaproteobacteria</taxon>
        <taxon>Hyphomicrobiales</taxon>
        <taxon>Phyllobacteriaceae</taxon>
        <taxon>Aquibium</taxon>
    </lineage>
</organism>
<feature type="non-terminal residue" evidence="2">
    <location>
        <position position="494"/>
    </location>
</feature>
<dbReference type="GO" id="GO:0030163">
    <property type="term" value="P:protein catabolic process"/>
    <property type="evidence" value="ECO:0007669"/>
    <property type="project" value="TreeGrafter"/>
</dbReference>
<keyword evidence="2" id="KW-0067">ATP-binding</keyword>
<comment type="caution">
    <text evidence="2">The sequence shown here is derived from an EMBL/GenBank/DDBJ whole genome shotgun (WGS) entry which is preliminary data.</text>
</comment>
<keyword evidence="2" id="KW-0547">Nucleotide-binding</keyword>
<reference evidence="2 3" key="1">
    <citation type="submission" date="2018-12" db="EMBL/GenBank/DDBJ databases">
        <title>Mesorhizobium carbonis sp. nov., isolated from coal mine water.</title>
        <authorList>
            <person name="Xin W."/>
            <person name="Xu Z."/>
            <person name="Xiang F."/>
            <person name="Zhang J."/>
            <person name="Xi L."/>
            <person name="Liu J."/>
        </authorList>
    </citation>
    <scope>NUCLEOTIDE SEQUENCE [LARGE SCALE GENOMIC DNA]</scope>
    <source>
        <strain evidence="2 3">B2.3</strain>
    </source>
</reference>
<dbReference type="Gene3D" id="1.10.8.60">
    <property type="match status" value="1"/>
</dbReference>
<dbReference type="RefSeq" id="WP_148106316.1">
    <property type="nucleotide sequence ID" value="NZ_RWKW01000082.1"/>
</dbReference>
<dbReference type="GO" id="GO:0016887">
    <property type="term" value="F:ATP hydrolysis activity"/>
    <property type="evidence" value="ECO:0007669"/>
    <property type="project" value="InterPro"/>
</dbReference>
<dbReference type="Gene3D" id="3.40.50.300">
    <property type="entry name" value="P-loop containing nucleotide triphosphate hydrolases"/>
    <property type="match status" value="1"/>
</dbReference>
<dbReference type="GO" id="GO:0004176">
    <property type="term" value="F:ATP-dependent peptidase activity"/>
    <property type="evidence" value="ECO:0007669"/>
    <property type="project" value="TreeGrafter"/>
</dbReference>
<gene>
    <name evidence="2" type="ORF">EJC49_19530</name>
</gene>
<proteinExistence type="predicted"/>
<dbReference type="OrthoDB" id="9809379at2"/>
<dbReference type="PANTHER" id="PTHR23076">
    <property type="entry name" value="METALLOPROTEASE M41 FTSH"/>
    <property type="match status" value="1"/>
</dbReference>
<dbReference type="InterPro" id="IPR003593">
    <property type="entry name" value="AAA+_ATPase"/>
</dbReference>
<dbReference type="SMART" id="SM00382">
    <property type="entry name" value="AAA"/>
    <property type="match status" value="1"/>
</dbReference>